<dbReference type="Proteomes" id="UP001362999">
    <property type="component" value="Unassembled WGS sequence"/>
</dbReference>
<dbReference type="EMBL" id="JAWWNJ010000089">
    <property type="protein sequence ID" value="KAK7000227.1"/>
    <property type="molecule type" value="Genomic_DNA"/>
</dbReference>
<evidence type="ECO:0000313" key="2">
    <source>
        <dbReference type="Proteomes" id="UP001362999"/>
    </source>
</evidence>
<proteinExistence type="predicted"/>
<name>A0AAW0A2T0_9AGAR</name>
<evidence type="ECO:0000313" key="1">
    <source>
        <dbReference type="EMBL" id="KAK7000227.1"/>
    </source>
</evidence>
<protein>
    <submittedName>
        <fullName evidence="1">Uncharacterized protein</fullName>
    </submittedName>
</protein>
<accession>A0AAW0A2T0</accession>
<dbReference type="AlphaFoldDB" id="A0AAW0A2T0"/>
<comment type="caution">
    <text evidence="1">The sequence shown here is derived from an EMBL/GenBank/DDBJ whole genome shotgun (WGS) entry which is preliminary data.</text>
</comment>
<sequence length="205" mass="23267">MQHTVGECLIPPSLLPLSPRLLCRRFCLRLSHRLYAELARFEDLRWDCTCLSYPLLASPHCRIHLHPPSYIPYHPITYNDNRPADLIRCLTLTQPLPHPGHPTFIAIPTCNAAAPAKWNSCLVFSSSLQPSARHFLSANSKARHAVPSRSAFPSSYPPPPPVSFPPRLRLRGSFVRYLDFCRRLHLRVGGGGDIDKRSDFQWRDG</sequence>
<gene>
    <name evidence="1" type="ORF">R3P38DRAFT_3057680</name>
</gene>
<reference evidence="1 2" key="1">
    <citation type="journal article" date="2024" name="J Genomics">
        <title>Draft genome sequencing and assembly of Favolaschia claudopus CIRM-BRFM 2984 isolated from oak limbs.</title>
        <authorList>
            <person name="Navarro D."/>
            <person name="Drula E."/>
            <person name="Chaduli D."/>
            <person name="Cazenave R."/>
            <person name="Ahrendt S."/>
            <person name="Wang J."/>
            <person name="Lipzen A."/>
            <person name="Daum C."/>
            <person name="Barry K."/>
            <person name="Grigoriev I.V."/>
            <person name="Favel A."/>
            <person name="Rosso M.N."/>
            <person name="Martin F."/>
        </authorList>
    </citation>
    <scope>NUCLEOTIDE SEQUENCE [LARGE SCALE GENOMIC DNA]</scope>
    <source>
        <strain evidence="1 2">CIRM-BRFM 2984</strain>
    </source>
</reference>
<organism evidence="1 2">
    <name type="scientific">Favolaschia claudopus</name>
    <dbReference type="NCBI Taxonomy" id="2862362"/>
    <lineage>
        <taxon>Eukaryota</taxon>
        <taxon>Fungi</taxon>
        <taxon>Dikarya</taxon>
        <taxon>Basidiomycota</taxon>
        <taxon>Agaricomycotina</taxon>
        <taxon>Agaricomycetes</taxon>
        <taxon>Agaricomycetidae</taxon>
        <taxon>Agaricales</taxon>
        <taxon>Marasmiineae</taxon>
        <taxon>Mycenaceae</taxon>
        <taxon>Favolaschia</taxon>
    </lineage>
</organism>
<keyword evidence="2" id="KW-1185">Reference proteome</keyword>